<dbReference type="GO" id="GO:0030943">
    <property type="term" value="F:mitochondrion targeting sequence binding"/>
    <property type="evidence" value="ECO:0007669"/>
    <property type="project" value="TreeGrafter"/>
</dbReference>
<dbReference type="GO" id="GO:0045039">
    <property type="term" value="P:protein insertion into mitochondrial inner membrane"/>
    <property type="evidence" value="ECO:0007669"/>
    <property type="project" value="UniProtKB-UniRule"/>
</dbReference>
<keyword evidence="8" id="KW-0811">Translocation</keyword>
<evidence type="ECO:0000256" key="8">
    <source>
        <dbReference type="RuleBase" id="RU367038"/>
    </source>
</evidence>
<keyword evidence="8" id="KW-0653">Protein transport</keyword>
<accession>T0R8T3</accession>
<dbReference type="GO" id="GO:0042721">
    <property type="term" value="C:TIM22 mitochondrial import inner membrane insertion complex"/>
    <property type="evidence" value="ECO:0007669"/>
    <property type="project" value="UniProtKB-UniRule"/>
</dbReference>
<dbReference type="AlphaFoldDB" id="T0R8T3"/>
<dbReference type="OMA" id="VNPNMAD"/>
<dbReference type="Pfam" id="PF02466">
    <property type="entry name" value="Tim17"/>
    <property type="match status" value="1"/>
</dbReference>
<evidence type="ECO:0000256" key="6">
    <source>
        <dbReference type="ARBA" id="ARBA00023128"/>
    </source>
</evidence>
<evidence type="ECO:0000256" key="1">
    <source>
        <dbReference type="ARBA" id="ARBA00004448"/>
    </source>
</evidence>
<evidence type="ECO:0000256" key="2">
    <source>
        <dbReference type="ARBA" id="ARBA00008444"/>
    </source>
</evidence>
<keyword evidence="3" id="KW-0812">Transmembrane</keyword>
<evidence type="ECO:0000256" key="5">
    <source>
        <dbReference type="ARBA" id="ARBA00022989"/>
    </source>
</evidence>
<comment type="subcellular location">
    <subcellularLocation>
        <location evidence="1 8">Mitochondrion inner membrane</location>
        <topology evidence="1 8">Multi-pass membrane protein</topology>
    </subcellularLocation>
</comment>
<comment type="subunit">
    <text evidence="8">Component of the TIM22 complex.</text>
</comment>
<evidence type="ECO:0000256" key="4">
    <source>
        <dbReference type="ARBA" id="ARBA00022792"/>
    </source>
</evidence>
<organism evidence="9 10">
    <name type="scientific">Saprolegnia diclina (strain VS20)</name>
    <dbReference type="NCBI Taxonomy" id="1156394"/>
    <lineage>
        <taxon>Eukaryota</taxon>
        <taxon>Sar</taxon>
        <taxon>Stramenopiles</taxon>
        <taxon>Oomycota</taxon>
        <taxon>Saprolegniomycetes</taxon>
        <taxon>Saprolegniales</taxon>
        <taxon>Saprolegniaceae</taxon>
        <taxon>Saprolegnia</taxon>
    </lineage>
</organism>
<comment type="function">
    <text evidence="8">Essential core component of the TIM22 complex, a complex that mediates the import and insertion of multi-pass transmembrane proteins into the mitochondrial inner membrane. In the TIM22 complex, it constitutes the voltage-activated and signal-gated channel. Forms a twin-pore translocase that uses the membrane potential as external driving force in 2 voltage-dependent steps.</text>
</comment>
<sequence>MEEQPVVKPPSGTPSPATTYPYSFNPFTFPRSTSFAPGQAIPNFYPISIADTCAFKTITSGAMGYVLGRAMGLLLSSYEAITPPIPVPGQRELPKVPWREQLQVSGRMIGEKSTSWGRNFLFFSAMISGMECLVDKGRGHHDITSVAIAGCATGAVFAAGQGPQAQCLACGGMAAFSAAMEHFMHGGD</sequence>
<keyword evidence="5" id="KW-1133">Transmembrane helix</keyword>
<evidence type="ECO:0000313" key="9">
    <source>
        <dbReference type="EMBL" id="EQC28478.1"/>
    </source>
</evidence>
<dbReference type="EMBL" id="JH767194">
    <property type="protein sequence ID" value="EQC28478.1"/>
    <property type="molecule type" value="Genomic_DNA"/>
</dbReference>
<dbReference type="PANTHER" id="PTHR14110:SF0">
    <property type="entry name" value="MITOCHONDRIAL IMPORT INNER MEMBRANE TRANSLOCASE SUBUNIT TIM22"/>
    <property type="match status" value="1"/>
</dbReference>
<evidence type="ECO:0000256" key="3">
    <source>
        <dbReference type="ARBA" id="ARBA00022692"/>
    </source>
</evidence>
<gene>
    <name evidence="9" type="ORF">SDRG_13806</name>
</gene>
<keyword evidence="4 8" id="KW-0999">Mitochondrion inner membrane</keyword>
<protein>
    <recommendedName>
        <fullName evidence="8">Mitochondrial import inner membrane translocase subunit TIM22</fullName>
    </recommendedName>
</protein>
<keyword evidence="8" id="KW-0813">Transport</keyword>
<dbReference type="InParanoid" id="T0R8T3"/>
<dbReference type="Proteomes" id="UP000030762">
    <property type="component" value="Unassembled WGS sequence"/>
</dbReference>
<dbReference type="GeneID" id="19954533"/>
<keyword evidence="7" id="KW-0472">Membrane</keyword>
<dbReference type="FunCoup" id="T0R8T3">
    <property type="interactions" value="318"/>
</dbReference>
<dbReference type="STRING" id="1156394.T0R8T3"/>
<proteinExistence type="inferred from homology"/>
<dbReference type="OrthoDB" id="75343at2759"/>
<keyword evidence="10" id="KW-1185">Reference proteome</keyword>
<comment type="similarity">
    <text evidence="2 8">Belongs to the Tim17/Tim22/Tim23 family.</text>
</comment>
<dbReference type="PANTHER" id="PTHR14110">
    <property type="entry name" value="MITOCHONDRIAL IMPORT INNER MEMBRANE TRANSLOCASE SUBUNIT TIM22"/>
    <property type="match status" value="1"/>
</dbReference>
<evidence type="ECO:0000313" key="10">
    <source>
        <dbReference type="Proteomes" id="UP000030762"/>
    </source>
</evidence>
<dbReference type="VEuPathDB" id="FungiDB:SDRG_13806"/>
<dbReference type="InterPro" id="IPR039175">
    <property type="entry name" value="TIM22"/>
</dbReference>
<name>T0R8T3_SAPDV</name>
<dbReference type="eggNOG" id="KOG3225">
    <property type="taxonomic scope" value="Eukaryota"/>
</dbReference>
<reference evidence="9 10" key="1">
    <citation type="submission" date="2012-04" db="EMBL/GenBank/DDBJ databases">
        <title>The Genome Sequence of Saprolegnia declina VS20.</title>
        <authorList>
            <consortium name="The Broad Institute Genome Sequencing Platform"/>
            <person name="Russ C."/>
            <person name="Nusbaum C."/>
            <person name="Tyler B."/>
            <person name="van West P."/>
            <person name="Dieguez-Uribeondo J."/>
            <person name="de Bruijn I."/>
            <person name="Tripathy S."/>
            <person name="Jiang R."/>
            <person name="Young S.K."/>
            <person name="Zeng Q."/>
            <person name="Gargeya S."/>
            <person name="Fitzgerald M."/>
            <person name="Haas B."/>
            <person name="Abouelleil A."/>
            <person name="Alvarado L."/>
            <person name="Arachchi H.M."/>
            <person name="Berlin A."/>
            <person name="Chapman S.B."/>
            <person name="Goldberg J."/>
            <person name="Griggs A."/>
            <person name="Gujja S."/>
            <person name="Hansen M."/>
            <person name="Howarth C."/>
            <person name="Imamovic A."/>
            <person name="Larimer J."/>
            <person name="McCowen C."/>
            <person name="Montmayeur A."/>
            <person name="Murphy C."/>
            <person name="Neiman D."/>
            <person name="Pearson M."/>
            <person name="Priest M."/>
            <person name="Roberts A."/>
            <person name="Saif S."/>
            <person name="Shea T."/>
            <person name="Sisk P."/>
            <person name="Sykes S."/>
            <person name="Wortman J."/>
            <person name="Nusbaum C."/>
            <person name="Birren B."/>
        </authorList>
    </citation>
    <scope>NUCLEOTIDE SEQUENCE [LARGE SCALE GENOMIC DNA]</scope>
    <source>
        <strain evidence="9 10">VS20</strain>
    </source>
</reference>
<keyword evidence="6 8" id="KW-0496">Mitochondrion</keyword>
<dbReference type="RefSeq" id="XP_008618126.1">
    <property type="nucleotide sequence ID" value="XM_008619904.1"/>
</dbReference>
<dbReference type="GO" id="GO:0008320">
    <property type="term" value="F:protein transmembrane transporter activity"/>
    <property type="evidence" value="ECO:0007669"/>
    <property type="project" value="UniProtKB-UniRule"/>
</dbReference>
<evidence type="ECO:0000256" key="7">
    <source>
        <dbReference type="ARBA" id="ARBA00023136"/>
    </source>
</evidence>